<evidence type="ECO:0000313" key="13">
    <source>
        <dbReference type="EMBL" id="KXB30866.1"/>
    </source>
</evidence>
<keyword evidence="5" id="KW-0997">Cell inner membrane</keyword>
<organism evidence="13 14">
    <name type="scientific">Dechloromonas denitrificans</name>
    <dbReference type="NCBI Taxonomy" id="281362"/>
    <lineage>
        <taxon>Bacteria</taxon>
        <taxon>Pseudomonadati</taxon>
        <taxon>Pseudomonadota</taxon>
        <taxon>Betaproteobacteria</taxon>
        <taxon>Rhodocyclales</taxon>
        <taxon>Azonexaceae</taxon>
        <taxon>Dechloromonas</taxon>
    </lineage>
</organism>
<dbReference type="GO" id="GO:0055085">
    <property type="term" value="P:transmembrane transport"/>
    <property type="evidence" value="ECO:0007669"/>
    <property type="project" value="InterPro"/>
</dbReference>
<reference evidence="13 14" key="1">
    <citation type="submission" date="2015-12" db="EMBL/GenBank/DDBJ databases">
        <title>Nitrous oxide reduction kinetics distinguish bacteria harboring typical versus atypical NosZ.</title>
        <authorList>
            <person name="Yoon S."/>
            <person name="Nissen S."/>
            <person name="Park D."/>
            <person name="Sanford R.A."/>
            <person name="Loeffler F.E."/>
        </authorList>
    </citation>
    <scope>NUCLEOTIDE SEQUENCE [LARGE SCALE GENOMIC DNA]</scope>
    <source>
        <strain evidence="13 14">ATCC BAA-841</strain>
    </source>
</reference>
<dbReference type="PANTHER" id="PTHR33446:SF2">
    <property type="entry name" value="PROTEIN TONB"/>
    <property type="match status" value="1"/>
</dbReference>
<feature type="region of interest" description="Disordered" evidence="10">
    <location>
        <begin position="94"/>
        <end position="157"/>
    </location>
</feature>
<evidence type="ECO:0000256" key="7">
    <source>
        <dbReference type="ARBA" id="ARBA00022927"/>
    </source>
</evidence>
<name>A0A133XIZ8_9RHOO</name>
<evidence type="ECO:0000259" key="12">
    <source>
        <dbReference type="PROSITE" id="PS52015"/>
    </source>
</evidence>
<dbReference type="Pfam" id="PF03544">
    <property type="entry name" value="TonB_C"/>
    <property type="match status" value="1"/>
</dbReference>
<evidence type="ECO:0000256" key="10">
    <source>
        <dbReference type="SAM" id="MobiDB-lite"/>
    </source>
</evidence>
<dbReference type="InterPro" id="IPR051045">
    <property type="entry name" value="TonB-dependent_transducer"/>
</dbReference>
<dbReference type="GO" id="GO:0015031">
    <property type="term" value="P:protein transport"/>
    <property type="evidence" value="ECO:0007669"/>
    <property type="project" value="UniProtKB-KW"/>
</dbReference>
<sequence length="256" mass="26657">MSAALFQGSLRLAAEGRSARPAVNRRFGLILLLSLVLHGGLFAVINGQRQASPVVLPPIFATLRFLAPAPSASESGSTAATPAPAARVAAAIPPKARQFPSRPEHPSARAETSSAGPANVPAQTAPATPAAPAAAASEHSPAASPAAPPSAAARPDSELLDGYRRRLGDLFARQQEYPRIAALRGWEGEVRLRLKVARKGQLLGVQVDRSSGFAVLDEHALAMVEALPGLPPLPEALEANEIQVVVPINYKLKKAT</sequence>
<comment type="caution">
    <text evidence="13">The sequence shown here is derived from an EMBL/GenBank/DDBJ whole genome shotgun (WGS) entry which is preliminary data.</text>
</comment>
<evidence type="ECO:0000256" key="8">
    <source>
        <dbReference type="ARBA" id="ARBA00022989"/>
    </source>
</evidence>
<evidence type="ECO:0000256" key="6">
    <source>
        <dbReference type="ARBA" id="ARBA00022692"/>
    </source>
</evidence>
<keyword evidence="6 11" id="KW-0812">Transmembrane</keyword>
<keyword evidence="14" id="KW-1185">Reference proteome</keyword>
<evidence type="ECO:0000256" key="4">
    <source>
        <dbReference type="ARBA" id="ARBA00022475"/>
    </source>
</evidence>
<dbReference type="InterPro" id="IPR006260">
    <property type="entry name" value="TonB/TolA_C"/>
</dbReference>
<protein>
    <recommendedName>
        <fullName evidence="12">TonB C-terminal domain-containing protein</fullName>
    </recommendedName>
</protein>
<dbReference type="EMBL" id="LODL01000019">
    <property type="protein sequence ID" value="KXB30866.1"/>
    <property type="molecule type" value="Genomic_DNA"/>
</dbReference>
<feature type="domain" description="TonB C-terminal" evidence="12">
    <location>
        <begin position="162"/>
        <end position="256"/>
    </location>
</feature>
<keyword evidence="8 11" id="KW-1133">Transmembrane helix</keyword>
<dbReference type="Gene3D" id="3.30.1150.10">
    <property type="match status" value="1"/>
</dbReference>
<dbReference type="NCBIfam" id="TIGR01352">
    <property type="entry name" value="tonB_Cterm"/>
    <property type="match status" value="1"/>
</dbReference>
<evidence type="ECO:0000256" key="11">
    <source>
        <dbReference type="SAM" id="Phobius"/>
    </source>
</evidence>
<dbReference type="Proteomes" id="UP000070186">
    <property type="component" value="Unassembled WGS sequence"/>
</dbReference>
<comment type="similarity">
    <text evidence="2">Belongs to the TonB family.</text>
</comment>
<evidence type="ECO:0000256" key="2">
    <source>
        <dbReference type="ARBA" id="ARBA00006555"/>
    </source>
</evidence>
<feature type="compositionally biased region" description="Low complexity" evidence="10">
    <location>
        <begin position="117"/>
        <end position="154"/>
    </location>
</feature>
<keyword evidence="7" id="KW-0653">Protein transport</keyword>
<dbReference type="PROSITE" id="PS52015">
    <property type="entry name" value="TONB_CTD"/>
    <property type="match status" value="1"/>
</dbReference>
<keyword evidence="9 11" id="KW-0472">Membrane</keyword>
<keyword evidence="4" id="KW-1003">Cell membrane</keyword>
<dbReference type="InterPro" id="IPR037682">
    <property type="entry name" value="TonB_C"/>
</dbReference>
<feature type="transmembrane region" description="Helical" evidence="11">
    <location>
        <begin position="27"/>
        <end position="45"/>
    </location>
</feature>
<dbReference type="PANTHER" id="PTHR33446">
    <property type="entry name" value="PROTEIN TONB-RELATED"/>
    <property type="match status" value="1"/>
</dbReference>
<dbReference type="GO" id="GO:0098797">
    <property type="term" value="C:plasma membrane protein complex"/>
    <property type="evidence" value="ECO:0007669"/>
    <property type="project" value="TreeGrafter"/>
</dbReference>
<accession>A0A133XIZ8</accession>
<keyword evidence="3" id="KW-0813">Transport</keyword>
<dbReference type="SUPFAM" id="SSF74653">
    <property type="entry name" value="TolA/TonB C-terminal domain"/>
    <property type="match status" value="1"/>
</dbReference>
<evidence type="ECO:0000256" key="5">
    <source>
        <dbReference type="ARBA" id="ARBA00022519"/>
    </source>
</evidence>
<dbReference type="STRING" id="281362.AT959_09095"/>
<evidence type="ECO:0000256" key="9">
    <source>
        <dbReference type="ARBA" id="ARBA00023136"/>
    </source>
</evidence>
<evidence type="ECO:0000313" key="14">
    <source>
        <dbReference type="Proteomes" id="UP000070186"/>
    </source>
</evidence>
<dbReference type="GO" id="GO:0031992">
    <property type="term" value="F:energy transducer activity"/>
    <property type="evidence" value="ECO:0007669"/>
    <property type="project" value="TreeGrafter"/>
</dbReference>
<gene>
    <name evidence="13" type="ORF">AT959_09095</name>
</gene>
<evidence type="ECO:0000256" key="1">
    <source>
        <dbReference type="ARBA" id="ARBA00004383"/>
    </source>
</evidence>
<proteinExistence type="inferred from homology"/>
<evidence type="ECO:0000256" key="3">
    <source>
        <dbReference type="ARBA" id="ARBA00022448"/>
    </source>
</evidence>
<comment type="subcellular location">
    <subcellularLocation>
        <location evidence="1">Cell inner membrane</location>
        <topology evidence="1">Single-pass membrane protein</topology>
        <orientation evidence="1">Periplasmic side</orientation>
    </subcellularLocation>
</comment>
<dbReference type="AlphaFoldDB" id="A0A133XIZ8"/>